<proteinExistence type="predicted"/>
<dbReference type="AlphaFoldDB" id="A0ABD0WZ33"/>
<feature type="region of interest" description="Disordered" evidence="3">
    <location>
        <begin position="487"/>
        <end position="527"/>
    </location>
</feature>
<dbReference type="Proteomes" id="UP001557470">
    <property type="component" value="Unassembled WGS sequence"/>
</dbReference>
<feature type="domain" description="Rootletin-like coiled-coil" evidence="4">
    <location>
        <begin position="71"/>
        <end position="247"/>
    </location>
</feature>
<keyword evidence="1 2" id="KW-0175">Coiled coil</keyword>
<evidence type="ECO:0000313" key="6">
    <source>
        <dbReference type="Proteomes" id="UP001557470"/>
    </source>
</evidence>
<feature type="region of interest" description="Disordered" evidence="3">
    <location>
        <begin position="657"/>
        <end position="704"/>
    </location>
</feature>
<dbReference type="PANTHER" id="PTHR23159:SF47">
    <property type="entry name" value="TRICHOHYALIN"/>
    <property type="match status" value="1"/>
</dbReference>
<dbReference type="PANTHER" id="PTHR23159">
    <property type="entry name" value="CENTROSOMAL PROTEIN 2"/>
    <property type="match status" value="1"/>
</dbReference>
<comment type="caution">
    <text evidence="5">The sequence shown here is derived from an EMBL/GenBank/DDBJ whole genome shotgun (WGS) entry which is preliminary data.</text>
</comment>
<evidence type="ECO:0000256" key="1">
    <source>
        <dbReference type="ARBA" id="ARBA00023054"/>
    </source>
</evidence>
<feature type="compositionally biased region" description="Basic and acidic residues" evidence="3">
    <location>
        <begin position="839"/>
        <end position="897"/>
    </location>
</feature>
<protein>
    <recommendedName>
        <fullName evidence="4">Rootletin-like coiled-coil domain-containing protein</fullName>
    </recommendedName>
</protein>
<name>A0ABD0WZ33_UMBPY</name>
<feature type="compositionally biased region" description="Basic and acidic residues" evidence="3">
    <location>
        <begin position="666"/>
        <end position="704"/>
    </location>
</feature>
<evidence type="ECO:0000256" key="2">
    <source>
        <dbReference type="SAM" id="Coils"/>
    </source>
</evidence>
<dbReference type="Pfam" id="PF15035">
    <property type="entry name" value="Rootletin"/>
    <property type="match status" value="1"/>
</dbReference>
<feature type="compositionally biased region" description="Basic and acidic residues" evidence="3">
    <location>
        <begin position="21"/>
        <end position="39"/>
    </location>
</feature>
<keyword evidence="6" id="KW-1185">Reference proteome</keyword>
<evidence type="ECO:0000256" key="3">
    <source>
        <dbReference type="SAM" id="MobiDB-lite"/>
    </source>
</evidence>
<evidence type="ECO:0000259" key="4">
    <source>
        <dbReference type="Pfam" id="PF15035"/>
    </source>
</evidence>
<feature type="region of interest" description="Disordered" evidence="3">
    <location>
        <begin position="839"/>
        <end position="907"/>
    </location>
</feature>
<feature type="region of interest" description="Disordered" evidence="3">
    <location>
        <begin position="262"/>
        <end position="292"/>
    </location>
</feature>
<feature type="compositionally biased region" description="Low complexity" evidence="3">
    <location>
        <begin position="262"/>
        <end position="288"/>
    </location>
</feature>
<gene>
    <name evidence="5" type="ORF">UPYG_G00160280</name>
</gene>
<accession>A0ABD0WZ33</accession>
<feature type="region of interest" description="Disordered" evidence="3">
    <location>
        <begin position="21"/>
        <end position="41"/>
    </location>
</feature>
<feature type="region of interest" description="Disordered" evidence="3">
    <location>
        <begin position="943"/>
        <end position="980"/>
    </location>
</feature>
<feature type="compositionally biased region" description="Basic and acidic residues" evidence="3">
    <location>
        <begin position="495"/>
        <end position="527"/>
    </location>
</feature>
<dbReference type="InterPro" id="IPR055167">
    <property type="entry name" value="Rootletin-like_CC"/>
</dbReference>
<evidence type="ECO:0000313" key="5">
    <source>
        <dbReference type="EMBL" id="KAL0985670.1"/>
    </source>
</evidence>
<feature type="coiled-coil region" evidence="2">
    <location>
        <begin position="312"/>
        <end position="348"/>
    </location>
</feature>
<dbReference type="EMBL" id="JAGEUA010000004">
    <property type="protein sequence ID" value="KAL0985670.1"/>
    <property type="molecule type" value="Genomic_DNA"/>
</dbReference>
<organism evidence="5 6">
    <name type="scientific">Umbra pygmaea</name>
    <name type="common">Eastern mudminnow</name>
    <dbReference type="NCBI Taxonomy" id="75934"/>
    <lineage>
        <taxon>Eukaryota</taxon>
        <taxon>Metazoa</taxon>
        <taxon>Chordata</taxon>
        <taxon>Craniata</taxon>
        <taxon>Vertebrata</taxon>
        <taxon>Euteleostomi</taxon>
        <taxon>Actinopterygii</taxon>
        <taxon>Neopterygii</taxon>
        <taxon>Teleostei</taxon>
        <taxon>Protacanthopterygii</taxon>
        <taxon>Esociformes</taxon>
        <taxon>Umbridae</taxon>
        <taxon>Umbra</taxon>
    </lineage>
</organism>
<sequence>MESGPLIGSINEKEELRQEVSRLQDELAESHAEREELESRAQALADRLSQSLEPSLSMSLRLDSERQEWKRTMTVGREREARQALLIHKLQNKVLEYRDRCQSMEHLVKKEERELLKRERRIHEEHSDSLESALIRLEEEHQRSEGLAELNSLLRGQLSQSAQVTKALREDLQKVTADWSRGVEEAGLREMEWQKEKEHLSCLVGQQQNRLMSIWGGVVTLRRSCHTLKTATDRDLWELRAEVSRLSSSLLSHCGSVVSLSLRPSCPSPAPRSTTTPPLSSTLGPLSLQDLNPDLRGEKEQAELRALYEIENQQLNTRISELSLSLQAQEEQRESLEEEWSVERAREEEEERQRNMDRCLTSVWQAALKLSSALRSQALPNQSSITTPCPSGHCAEPDMSTRRHNTPDLSVMLMVLAQAESALQWRHQEVQETRVSLRRLAEERAGLEQRVRQLESDVEEMQMLRTQEGQELRHAHNMLLSESETVASLRAQLQQEERRSEEKNEENERLRQEKERQEQRSEELERNLQRRLAAELVESAHRSEREARMRLELHGLQGALQREQLDRERAEEEAADAKDALSKARESVFTLSSGQMLLNREMSEIRGTLEKMAAINEALAKDKRELNTSALQTETLLDERQAQIQDLQSEVMTLRRELKNQSNETTELRTREAELASLRDRQQEMEREGDELREREEEMEREMENLREEKERFIALMEEQSGVGVELQAVQKELIRAEEQQRRVEGEKEYVLLENQHLEVKVLSLQMERDTLEKDVQELRTTTVEQHNQLSQAQQQLSGLEVKNSQLQLQVSTLQQTKDVLQGELQCVRAEMEREMNQIELEKQQEREEKERSQREREACLSDMERLQKEVSQAAEKRRSDEKEREDERVGFQRERMALSSELGSRDGEVVAMTKRMEGLEEEKKEMCSLLEQREAELERLQTKLASENRSHEQRETELKEESERWRQSAEDGERETERLNQRLLDMWTKESEQLKAMKREKDGVAGRLEKEVIEVRKRDQEIEKLNSRMTCLEKSWEEKILRKGKGWWDR</sequence>
<reference evidence="5 6" key="1">
    <citation type="submission" date="2024-06" db="EMBL/GenBank/DDBJ databases">
        <authorList>
            <person name="Pan Q."/>
            <person name="Wen M."/>
            <person name="Jouanno E."/>
            <person name="Zahm M."/>
            <person name="Klopp C."/>
            <person name="Cabau C."/>
            <person name="Louis A."/>
            <person name="Berthelot C."/>
            <person name="Parey E."/>
            <person name="Roest Crollius H."/>
            <person name="Montfort J."/>
            <person name="Robinson-Rechavi M."/>
            <person name="Bouchez O."/>
            <person name="Lampietro C."/>
            <person name="Lopez Roques C."/>
            <person name="Donnadieu C."/>
            <person name="Postlethwait J."/>
            <person name="Bobe J."/>
            <person name="Verreycken H."/>
            <person name="Guiguen Y."/>
        </authorList>
    </citation>
    <scope>NUCLEOTIDE SEQUENCE [LARGE SCALE GENOMIC DNA]</scope>
    <source>
        <strain evidence="5">Up_M1</strain>
        <tissue evidence="5">Testis</tissue>
    </source>
</reference>
<feature type="coiled-coil region" evidence="2">
    <location>
        <begin position="87"/>
        <end position="140"/>
    </location>
</feature>